<dbReference type="GO" id="GO:0003677">
    <property type="term" value="F:DNA binding"/>
    <property type="evidence" value="ECO:0007669"/>
    <property type="project" value="UniProtKB-KW"/>
</dbReference>
<feature type="region of interest" description="Disordered" evidence="11">
    <location>
        <begin position="1"/>
        <end position="28"/>
    </location>
</feature>
<organism evidence="12 13">
    <name type="scientific">Funneliformis geosporum</name>
    <dbReference type="NCBI Taxonomy" id="1117311"/>
    <lineage>
        <taxon>Eukaryota</taxon>
        <taxon>Fungi</taxon>
        <taxon>Fungi incertae sedis</taxon>
        <taxon>Mucoromycota</taxon>
        <taxon>Glomeromycotina</taxon>
        <taxon>Glomeromycetes</taxon>
        <taxon>Glomerales</taxon>
        <taxon>Glomeraceae</taxon>
        <taxon>Funneliformis</taxon>
    </lineage>
</organism>
<dbReference type="GO" id="GO:0000786">
    <property type="term" value="C:nucleosome"/>
    <property type="evidence" value="ECO:0007669"/>
    <property type="project" value="UniProtKB-KW"/>
</dbReference>
<dbReference type="SUPFAM" id="SSF47113">
    <property type="entry name" value="Histone-fold"/>
    <property type="match status" value="1"/>
</dbReference>
<keyword evidence="7 10" id="KW-0238">DNA-binding</keyword>
<dbReference type="InterPro" id="IPR009072">
    <property type="entry name" value="Histone-fold"/>
</dbReference>
<dbReference type="AlphaFoldDB" id="A0A9W4SJX9"/>
<evidence type="ECO:0000256" key="6">
    <source>
        <dbReference type="ARBA" id="ARBA00022454"/>
    </source>
</evidence>
<dbReference type="SMART" id="SM00417">
    <property type="entry name" value="H4"/>
    <property type="match status" value="1"/>
</dbReference>
<evidence type="ECO:0000313" key="13">
    <source>
        <dbReference type="Proteomes" id="UP001153678"/>
    </source>
</evidence>
<dbReference type="GO" id="GO:0030527">
    <property type="term" value="F:structural constituent of chromatin"/>
    <property type="evidence" value="ECO:0007669"/>
    <property type="project" value="InterPro"/>
</dbReference>
<evidence type="ECO:0000256" key="7">
    <source>
        <dbReference type="ARBA" id="ARBA00023125"/>
    </source>
</evidence>
<comment type="caution">
    <text evidence="12">The sequence shown here is derived from an EMBL/GenBank/DDBJ whole genome shotgun (WGS) entry which is preliminary data.</text>
</comment>
<feature type="compositionally biased region" description="Polar residues" evidence="11">
    <location>
        <begin position="1"/>
        <end position="12"/>
    </location>
</feature>
<comment type="similarity">
    <text evidence="4 10">Belongs to the histone H4 family.</text>
</comment>
<dbReference type="GO" id="GO:0005634">
    <property type="term" value="C:nucleus"/>
    <property type="evidence" value="ECO:0007669"/>
    <property type="project" value="UniProtKB-SubCell"/>
</dbReference>
<evidence type="ECO:0000256" key="9">
    <source>
        <dbReference type="ARBA" id="ARBA00023269"/>
    </source>
</evidence>
<dbReference type="GO" id="GO:0046982">
    <property type="term" value="F:protein heterodimerization activity"/>
    <property type="evidence" value="ECO:0007669"/>
    <property type="project" value="InterPro"/>
</dbReference>
<evidence type="ECO:0000256" key="11">
    <source>
        <dbReference type="SAM" id="MobiDB-lite"/>
    </source>
</evidence>
<evidence type="ECO:0000256" key="1">
    <source>
        <dbReference type="ARBA" id="ARBA00002001"/>
    </source>
</evidence>
<comment type="subcellular location">
    <subcellularLocation>
        <location evidence="3">Chromosome</location>
    </subcellularLocation>
    <subcellularLocation>
        <location evidence="2">Nucleus</location>
    </subcellularLocation>
</comment>
<sequence>MPKTPTPRSGTVTKGGKGLGKSAKVSSMRHRKFLRENIKAITRPAIRRMARRGGVKRISGEIYEIARTCIKDFVTDVLRDCVSYVEYERKKTVGVMEMLLALKRQGRTLYGFDHEIRGRHTHAHFHY</sequence>
<dbReference type="InterPro" id="IPR001951">
    <property type="entry name" value="Histone_H4"/>
</dbReference>
<gene>
    <name evidence="12" type="ORF">FWILDA_LOCUS4946</name>
</gene>
<accession>A0A9W4SJX9</accession>
<dbReference type="PANTHER" id="PTHR10484">
    <property type="entry name" value="HISTONE H4"/>
    <property type="match status" value="1"/>
</dbReference>
<evidence type="ECO:0000256" key="4">
    <source>
        <dbReference type="ARBA" id="ARBA00006564"/>
    </source>
</evidence>
<evidence type="ECO:0000256" key="8">
    <source>
        <dbReference type="ARBA" id="ARBA00023242"/>
    </source>
</evidence>
<protein>
    <recommendedName>
        <fullName evidence="10">Histone H4</fullName>
    </recommendedName>
</protein>
<keyword evidence="13" id="KW-1185">Reference proteome</keyword>
<dbReference type="FunFam" id="1.10.20.10:FF:000012">
    <property type="entry name" value="Histone H4"/>
    <property type="match status" value="1"/>
</dbReference>
<comment type="function">
    <text evidence="1 10">Core component of nucleosome. Nucleosomes wrap and compact DNA into chromatin, limiting DNA accessibility to the cellular machineries which require DNA as a template. Histones thereby play a central role in transcription regulation, DNA repair, DNA replication and chromosomal stability. DNA accessibility is regulated via a complex set of post-translational modifications of histones, also called histone code, and nucleosome remodeling.</text>
</comment>
<keyword evidence="6 10" id="KW-0158">Chromosome</keyword>
<dbReference type="Gene3D" id="1.10.20.10">
    <property type="entry name" value="Histone, subunit A"/>
    <property type="match status" value="1"/>
</dbReference>
<dbReference type="OrthoDB" id="2384071at2759"/>
<evidence type="ECO:0000256" key="3">
    <source>
        <dbReference type="ARBA" id="ARBA00004286"/>
    </source>
</evidence>
<name>A0A9W4SJX9_9GLOM</name>
<evidence type="ECO:0000256" key="5">
    <source>
        <dbReference type="ARBA" id="ARBA00011538"/>
    </source>
</evidence>
<dbReference type="Proteomes" id="UP001153678">
    <property type="component" value="Unassembled WGS sequence"/>
</dbReference>
<dbReference type="EMBL" id="CAMKVN010000789">
    <property type="protein sequence ID" value="CAI2171170.1"/>
    <property type="molecule type" value="Genomic_DNA"/>
</dbReference>
<dbReference type="CDD" id="cd22912">
    <property type="entry name" value="HFD_H4"/>
    <property type="match status" value="1"/>
</dbReference>
<comment type="subunit">
    <text evidence="5 10">The nucleosome is a histone octamer containing two molecules each of H2A, H2B, H3 and H4 assembled in one H3-H4 heterotetramer and two H2A-H2B heterodimers. The octamer wraps approximately 147 bp of DNA.</text>
</comment>
<keyword evidence="9 10" id="KW-0544">Nucleosome core</keyword>
<evidence type="ECO:0000256" key="10">
    <source>
        <dbReference type="RuleBase" id="RU000528"/>
    </source>
</evidence>
<reference evidence="12" key="1">
    <citation type="submission" date="2022-08" db="EMBL/GenBank/DDBJ databases">
        <authorList>
            <person name="Kallberg Y."/>
            <person name="Tangrot J."/>
            <person name="Rosling A."/>
        </authorList>
    </citation>
    <scope>NUCLEOTIDE SEQUENCE</scope>
    <source>
        <strain evidence="12">Wild A</strain>
    </source>
</reference>
<evidence type="ECO:0000313" key="12">
    <source>
        <dbReference type="EMBL" id="CAI2171170.1"/>
    </source>
</evidence>
<dbReference type="PRINTS" id="PR00623">
    <property type="entry name" value="HISTONEH4"/>
</dbReference>
<keyword evidence="8 10" id="KW-0539">Nucleus</keyword>
<evidence type="ECO:0000256" key="2">
    <source>
        <dbReference type="ARBA" id="ARBA00004123"/>
    </source>
</evidence>
<proteinExistence type="inferred from homology"/>